<feature type="transmembrane region" description="Helical" evidence="2">
    <location>
        <begin position="372"/>
        <end position="391"/>
    </location>
</feature>
<evidence type="ECO:0000256" key="1">
    <source>
        <dbReference type="ARBA" id="ARBA00023115"/>
    </source>
</evidence>
<dbReference type="Gene3D" id="3.40.50.150">
    <property type="entry name" value="Vaccinia Virus protein VP39"/>
    <property type="match status" value="1"/>
</dbReference>
<reference evidence="3" key="2">
    <citation type="submission" date="2021-08" db="EMBL/GenBank/DDBJ databases">
        <authorList>
            <person name="Dalcin Martins P."/>
        </authorList>
    </citation>
    <scope>NUCLEOTIDE SEQUENCE</scope>
    <source>
        <strain evidence="3">MAG_39</strain>
    </source>
</reference>
<feature type="transmembrane region" description="Helical" evidence="2">
    <location>
        <begin position="246"/>
        <end position="269"/>
    </location>
</feature>
<feature type="transmembrane region" description="Helical" evidence="2">
    <location>
        <begin position="275"/>
        <end position="291"/>
    </location>
</feature>
<gene>
    <name evidence="3" type="ORF">K8I29_15600</name>
</gene>
<dbReference type="NCBIfam" id="NF037959">
    <property type="entry name" value="MFS_SpdSyn"/>
    <property type="match status" value="1"/>
</dbReference>
<feature type="transmembrane region" description="Helical" evidence="2">
    <location>
        <begin position="344"/>
        <end position="365"/>
    </location>
</feature>
<reference evidence="3" key="1">
    <citation type="journal article" date="2021" name="bioRxiv">
        <title>Unraveling nitrogen, sulfur and carbon metabolic pathways and microbial community transcriptional responses to substrate deprivation and toxicity stresses in a bioreactor mimicking anoxic brackish coastal sediment conditions.</title>
        <authorList>
            <person name="Martins P.D."/>
            <person name="Echeveste M.J."/>
            <person name="Arshad A."/>
            <person name="Kurth J."/>
            <person name="Ouboter H."/>
            <person name="Jetten M.S.M."/>
            <person name="Welte C.U."/>
        </authorList>
    </citation>
    <scope>NUCLEOTIDE SEQUENCE</scope>
    <source>
        <strain evidence="3">MAG_39</strain>
    </source>
</reference>
<feature type="transmembrane region" description="Helical" evidence="2">
    <location>
        <begin position="81"/>
        <end position="102"/>
    </location>
</feature>
<evidence type="ECO:0000256" key="2">
    <source>
        <dbReference type="SAM" id="Phobius"/>
    </source>
</evidence>
<feature type="transmembrane region" description="Helical" evidence="2">
    <location>
        <begin position="212"/>
        <end position="234"/>
    </location>
</feature>
<feature type="transmembrane region" description="Helical" evidence="2">
    <location>
        <begin position="303"/>
        <end position="324"/>
    </location>
</feature>
<protein>
    <submittedName>
        <fullName evidence="3">Fused MFS/spermidine synthase</fullName>
    </submittedName>
</protein>
<dbReference type="InterPro" id="IPR029063">
    <property type="entry name" value="SAM-dependent_MTases_sf"/>
</dbReference>
<evidence type="ECO:0000313" key="3">
    <source>
        <dbReference type="EMBL" id="MBZ0157622.1"/>
    </source>
</evidence>
<dbReference type="PANTHER" id="PTHR43317:SF1">
    <property type="entry name" value="THERMOSPERMINE SYNTHASE ACAULIS5"/>
    <property type="match status" value="1"/>
</dbReference>
<keyword evidence="1" id="KW-0620">Polyamine biosynthesis</keyword>
<dbReference type="EMBL" id="JAIOIV010000123">
    <property type="protein sequence ID" value="MBZ0157622.1"/>
    <property type="molecule type" value="Genomic_DNA"/>
</dbReference>
<dbReference type="SUPFAM" id="SSF53335">
    <property type="entry name" value="S-adenosyl-L-methionine-dependent methyltransferases"/>
    <property type="match status" value="1"/>
</dbReference>
<evidence type="ECO:0000313" key="4">
    <source>
        <dbReference type="Proteomes" id="UP000705867"/>
    </source>
</evidence>
<feature type="transmembrane region" description="Helical" evidence="2">
    <location>
        <begin position="189"/>
        <end position="206"/>
    </location>
</feature>
<accession>A0A953M2B2</accession>
<dbReference type="AlphaFoldDB" id="A0A953M2B2"/>
<feature type="transmembrane region" description="Helical" evidence="2">
    <location>
        <begin position="155"/>
        <end position="177"/>
    </location>
</feature>
<keyword evidence="2" id="KW-1133">Transmembrane helix</keyword>
<comment type="caution">
    <text evidence="3">The sequence shown here is derived from an EMBL/GenBank/DDBJ whole genome shotgun (WGS) entry which is preliminary data.</text>
</comment>
<sequence>MYRSLPSLQTLLVPAVFGLTLFMSAGLLFLVEPMIAKMILPLLGGTPAVWNTCMMFFQALLLAGYLYAHFVSIRIKTKHQVLLHGALLLLALCCALLVLRALPAKEEEGTAQDGTEFSDRGVSSPPVGQRIRWVTLSFVPSSLMLGVTTFLSTDIAAIPLFWVIPLALYLLSFIIVFSRVTYHVHRVMLHLFPAALVALLFINSPVTRPTTGVSFLCNLGTFFLAAMVCHGELARSRPPTRHLTGFYLWMALGGVLGGVFNAVAAPLVFTSIAEYPLVLVFSAFLLPRPGAGKQRMRSSNSLLEAVLDIGVPLLLGLLTFWLIIQWPLWRLDLSRVASLTGIDVSALKIVLTYSIPAFLCYALVFMKRPLRFGLAMGALALVVSLSGRWNVKILHLERSFFGVHKVYDTPDGKYRCMVHGTTQHGKQRLDPARSHEPLAYYHSEGPVGQLFREFSDANRKESVALIGLGTGTLASYGEPGQRFTFYEIDPAVKRIATDPRLFTYLQGCQARWEIVLGDARLRLEEAPDRAYGLMVIDAFSSDAIPVHLLTREAFRLYFAKLEKTGVAAVHISNKYLDLEPVLGRLARDAGLVSRVRDDTVNISEDKYRSHWVLLARREEHLGRLARDWRWGALRGAAEGPVWTDDFSNLLGAFTWK</sequence>
<organism evidence="3 4">
    <name type="scientific">Candidatus Nitrobium versatile</name>
    <dbReference type="NCBI Taxonomy" id="2884831"/>
    <lineage>
        <taxon>Bacteria</taxon>
        <taxon>Pseudomonadati</taxon>
        <taxon>Nitrospirota</taxon>
        <taxon>Nitrospiria</taxon>
        <taxon>Nitrospirales</taxon>
        <taxon>Nitrospiraceae</taxon>
        <taxon>Candidatus Nitrobium</taxon>
    </lineage>
</organism>
<dbReference type="Proteomes" id="UP000705867">
    <property type="component" value="Unassembled WGS sequence"/>
</dbReference>
<keyword evidence="2" id="KW-0472">Membrane</keyword>
<feature type="transmembrane region" description="Helical" evidence="2">
    <location>
        <begin position="48"/>
        <end position="69"/>
    </location>
</feature>
<name>A0A953M2B2_9BACT</name>
<proteinExistence type="predicted"/>
<dbReference type="GO" id="GO:0006596">
    <property type="term" value="P:polyamine biosynthetic process"/>
    <property type="evidence" value="ECO:0007669"/>
    <property type="project" value="UniProtKB-KW"/>
</dbReference>
<dbReference type="PANTHER" id="PTHR43317">
    <property type="entry name" value="THERMOSPERMINE SYNTHASE ACAULIS5"/>
    <property type="match status" value="1"/>
</dbReference>
<keyword evidence="2" id="KW-0812">Transmembrane</keyword>
<feature type="transmembrane region" description="Helical" evidence="2">
    <location>
        <begin position="12"/>
        <end position="36"/>
    </location>
</feature>